<organism evidence="8 9">
    <name type="scientific">Fusibacter bizertensis</name>
    <dbReference type="NCBI Taxonomy" id="1488331"/>
    <lineage>
        <taxon>Bacteria</taxon>
        <taxon>Bacillati</taxon>
        <taxon>Bacillota</taxon>
        <taxon>Clostridia</taxon>
        <taxon>Eubacteriales</taxon>
        <taxon>Eubacteriales Family XII. Incertae Sedis</taxon>
        <taxon>Fusibacter</taxon>
    </lineage>
</organism>
<keyword evidence="1 3" id="KW-0807">Transducer</keyword>
<dbReference type="PANTHER" id="PTHR32089:SF112">
    <property type="entry name" value="LYSOZYME-LIKE PROTEIN-RELATED"/>
    <property type="match status" value="1"/>
</dbReference>
<dbReference type="PRINTS" id="PR00260">
    <property type="entry name" value="CHEMTRNSDUCR"/>
</dbReference>
<dbReference type="Proteomes" id="UP001158045">
    <property type="component" value="Unassembled WGS sequence"/>
</dbReference>
<evidence type="ECO:0000259" key="6">
    <source>
        <dbReference type="PROSITE" id="PS50111"/>
    </source>
</evidence>
<dbReference type="InterPro" id="IPR004089">
    <property type="entry name" value="MCPsignal_dom"/>
</dbReference>
<evidence type="ECO:0000256" key="5">
    <source>
        <dbReference type="SAM" id="Phobius"/>
    </source>
</evidence>
<gene>
    <name evidence="8" type="ORF">QE109_11110</name>
</gene>
<feature type="transmembrane region" description="Helical" evidence="5">
    <location>
        <begin position="249"/>
        <end position="271"/>
    </location>
</feature>
<dbReference type="InterPro" id="IPR024478">
    <property type="entry name" value="HlyB_4HB_MCP"/>
</dbReference>
<reference evidence="8 9" key="1">
    <citation type="submission" date="2023-04" db="EMBL/GenBank/DDBJ databases">
        <title>Fusibacter bizertensis strain WBS, isolated from littoral bottom sediments of the Arctic seas - biochemical and genomic analysis.</title>
        <authorList>
            <person name="Brioukhanov A.L."/>
        </authorList>
    </citation>
    <scope>NUCLEOTIDE SEQUENCE [LARGE SCALE GENOMIC DNA]</scope>
    <source>
        <strain evidence="8 9">WBS</strain>
    </source>
</reference>
<protein>
    <submittedName>
        <fullName evidence="8">Methyl-accepting chemotaxis protein</fullName>
    </submittedName>
</protein>
<evidence type="ECO:0000256" key="2">
    <source>
        <dbReference type="ARBA" id="ARBA00029447"/>
    </source>
</evidence>
<dbReference type="InterPro" id="IPR004090">
    <property type="entry name" value="Chemotax_Me-accpt_rcpt"/>
</dbReference>
<dbReference type="Pfam" id="PF00015">
    <property type="entry name" value="MCPsignal"/>
    <property type="match status" value="1"/>
</dbReference>
<comment type="caution">
    <text evidence="8">The sequence shown here is derived from an EMBL/GenBank/DDBJ whole genome shotgun (WGS) entry which is preliminary data.</text>
</comment>
<comment type="similarity">
    <text evidence="2">Belongs to the methyl-accepting chemotaxis (MCP) protein family.</text>
</comment>
<feature type="compositionally biased region" description="Basic residues" evidence="4">
    <location>
        <begin position="1"/>
        <end position="10"/>
    </location>
</feature>
<dbReference type="SMART" id="SM00304">
    <property type="entry name" value="HAMP"/>
    <property type="match status" value="1"/>
</dbReference>
<feature type="region of interest" description="Disordered" evidence="4">
    <location>
        <begin position="1"/>
        <end position="41"/>
    </location>
</feature>
<dbReference type="SUPFAM" id="SSF58104">
    <property type="entry name" value="Methyl-accepting chemotaxis protein (MCP) signaling domain"/>
    <property type="match status" value="1"/>
</dbReference>
<dbReference type="Pfam" id="PF00672">
    <property type="entry name" value="HAMP"/>
    <property type="match status" value="1"/>
</dbReference>
<evidence type="ECO:0000313" key="9">
    <source>
        <dbReference type="Proteomes" id="UP001158045"/>
    </source>
</evidence>
<feature type="domain" description="HAMP" evidence="7">
    <location>
        <begin position="268"/>
        <end position="322"/>
    </location>
</feature>
<dbReference type="Gene3D" id="1.10.287.950">
    <property type="entry name" value="Methyl-accepting chemotaxis protein"/>
    <property type="match status" value="1"/>
</dbReference>
<dbReference type="PANTHER" id="PTHR32089">
    <property type="entry name" value="METHYL-ACCEPTING CHEMOTAXIS PROTEIN MCPB"/>
    <property type="match status" value="1"/>
</dbReference>
<evidence type="ECO:0000256" key="1">
    <source>
        <dbReference type="ARBA" id="ARBA00023224"/>
    </source>
</evidence>
<keyword evidence="5" id="KW-0812">Transmembrane</keyword>
<dbReference type="Gene3D" id="6.10.340.10">
    <property type="match status" value="1"/>
</dbReference>
<dbReference type="RefSeq" id="WP_281094576.1">
    <property type="nucleotide sequence ID" value="NZ_JARYZI010000007.1"/>
</dbReference>
<dbReference type="Pfam" id="PF12729">
    <property type="entry name" value="4HB_MCP_1"/>
    <property type="match status" value="1"/>
</dbReference>
<name>A0ABT6NE79_9FIRM</name>
<keyword evidence="5" id="KW-0472">Membrane</keyword>
<evidence type="ECO:0000259" key="7">
    <source>
        <dbReference type="PROSITE" id="PS50885"/>
    </source>
</evidence>
<evidence type="ECO:0000256" key="3">
    <source>
        <dbReference type="PROSITE-ProRule" id="PRU00284"/>
    </source>
</evidence>
<evidence type="ECO:0000313" key="8">
    <source>
        <dbReference type="EMBL" id="MDH8678701.1"/>
    </source>
</evidence>
<keyword evidence="5" id="KW-1133">Transmembrane helix</keyword>
<dbReference type="InterPro" id="IPR003660">
    <property type="entry name" value="HAMP_dom"/>
</dbReference>
<dbReference type="CDD" id="cd06225">
    <property type="entry name" value="HAMP"/>
    <property type="match status" value="1"/>
</dbReference>
<evidence type="ECO:0000256" key="4">
    <source>
        <dbReference type="SAM" id="MobiDB-lite"/>
    </source>
</evidence>
<feature type="compositionally biased region" description="Basic residues" evidence="4">
    <location>
        <begin position="19"/>
        <end position="41"/>
    </location>
</feature>
<proteinExistence type="inferred from homology"/>
<dbReference type="EMBL" id="JARYZI010000007">
    <property type="protein sequence ID" value="MDH8678701.1"/>
    <property type="molecule type" value="Genomic_DNA"/>
</dbReference>
<keyword evidence="9" id="KW-1185">Reference proteome</keyword>
<dbReference type="PROSITE" id="PS50111">
    <property type="entry name" value="CHEMOTAXIS_TRANSDUC_2"/>
    <property type="match status" value="1"/>
</dbReference>
<feature type="domain" description="Methyl-accepting transducer" evidence="6">
    <location>
        <begin position="341"/>
        <end position="578"/>
    </location>
</feature>
<dbReference type="PROSITE" id="PS50885">
    <property type="entry name" value="HAMP"/>
    <property type="match status" value="1"/>
</dbReference>
<sequence>MKLKLGKKSTKNTESLQMKRSRIKKAKSQKPKASKMKSDKSKKRSINFKVISNLGLRKKILGGFIIVALITVFVGGTALIGINQLNTKSNKIGTDILPSVKSILNINVALTAINGAENVLLIQDLSRDQRSAALNTMNVAYLRAQANITTYKELPRDAEEEALWSEFLPKWQKWLGDHQEFIKKEAAYRDKVTQASYQALVRQGVITNLASYNDAADVLVKLVNLNSTLADEEISNIVNTSKTTQNTTAIAVIVGAAISFLFGLIISVMILKPVKKLNDNLQMLATSGGDLTQRFEVTSKDEIGRMTDSVNQFLANLQEIISGVVSEAGHMGESVEAVNQNVLYLNDNIQDVSAATQELSASMEESAASSEEINATTKEIENAVNSVAEKAQEGAVTSTQINARAKALHESAVTSKQTAIDIYQNSKTHLDIALEKTKEVEKINVLSNTILQISEQTNLLALNAAIEAARAGEAGRGFAVVADEIRKLAEQSKNSVTQIQTVAVQILAIVDELANNSKGIVSFIESKVIGDYDILVDTSTQYEVDAKVFNDISSDLSATSEELLASVETIAKAIHEISIASSESAQGTMNIADKNETIASQSRSVSDQAKIIDDASKRLQEMVSKFTV</sequence>
<accession>A0ABT6NE79</accession>
<dbReference type="SMART" id="SM00283">
    <property type="entry name" value="MA"/>
    <property type="match status" value="1"/>
</dbReference>